<accession>A0A8E4UY30</accession>
<dbReference type="Proteomes" id="UP000693899">
    <property type="component" value="Segment"/>
</dbReference>
<dbReference type="EMBL" id="MT732450">
    <property type="protein sequence ID" value="QQO97364.1"/>
    <property type="molecule type" value="Genomic_DNA"/>
</dbReference>
<sequence length="166" mass="19278">MLAVRLPKNLTKKVRALKKLANLNEEFVEENIKAFAEMFYDRLMLHIENQDLGWRPLSTDYLEWKRSEGKSTKIWVKDGVLQKEIKLMRITDENLWFVGIDGTATYPDSDIPVSMIAAVMEYGSPSKGIPARPLFRPSRQEVIKEIKVIIERNNQRFLAKLKKEIG</sequence>
<reference evidence="1" key="1">
    <citation type="submission" date="2020-07" db="EMBL/GenBank/DDBJ databases">
        <title>Highly diverse flavobacterial phages as mortality factor during North Sea spring blooms.</title>
        <authorList>
            <person name="Bartlau N."/>
            <person name="Wichels A."/>
            <person name="Krohne G."/>
            <person name="Adriaenssens E.M."/>
            <person name="Heins A."/>
            <person name="Fuchs B.M."/>
            <person name="Amann R."/>
            <person name="Moraru C."/>
        </authorList>
    </citation>
    <scope>NUCLEOTIDE SEQUENCE</scope>
</reference>
<name>A0A8E4UY30_9CAUD</name>
<keyword evidence="2" id="KW-1185">Reference proteome</keyword>
<gene>
    <name evidence="1" type="ORF">Colly1_78</name>
</gene>
<proteinExistence type="predicted"/>
<organism evidence="1 2">
    <name type="scientific">Maribacter phage Colly_1</name>
    <dbReference type="NCBI Taxonomy" id="2745691"/>
    <lineage>
        <taxon>Viruses</taxon>
        <taxon>Duplodnaviria</taxon>
        <taxon>Heunggongvirae</taxon>
        <taxon>Uroviricota</taxon>
        <taxon>Caudoviricetes</taxon>
        <taxon>Molycolviridae</taxon>
        <taxon>Mollyvirus</taxon>
        <taxon>Mollyvirus colly</taxon>
    </lineage>
</organism>
<evidence type="ECO:0000313" key="1">
    <source>
        <dbReference type="EMBL" id="QQO97364.1"/>
    </source>
</evidence>
<evidence type="ECO:0000313" key="2">
    <source>
        <dbReference type="Proteomes" id="UP000693899"/>
    </source>
</evidence>
<protein>
    <submittedName>
        <fullName evidence="1">Uncharacterized protein</fullName>
    </submittedName>
</protein>